<feature type="region of interest" description="Disordered" evidence="1">
    <location>
        <begin position="25"/>
        <end position="127"/>
    </location>
</feature>
<dbReference type="RefSeq" id="XP_001873605.1">
    <property type="nucleotide sequence ID" value="XM_001873570.1"/>
</dbReference>
<dbReference type="AlphaFoldDB" id="B0CP16"/>
<name>B0CP16_LACBS</name>
<protein>
    <submittedName>
        <fullName evidence="2">Predicted protein</fullName>
    </submittedName>
</protein>
<dbReference type="InParanoid" id="B0CP16"/>
<dbReference type="HOGENOM" id="CLU_1970918_0_0_1"/>
<proteinExistence type="predicted"/>
<keyword evidence="3" id="KW-1185">Reference proteome</keyword>
<evidence type="ECO:0000313" key="2">
    <source>
        <dbReference type="EMBL" id="EDR15397.1"/>
    </source>
</evidence>
<dbReference type="GeneID" id="6069776"/>
<sequence length="127" mass="14156">MILLSTHDEKLETLRLMTARLRRVNLIRGSHHGGKSSTAGSPKRASDDDESDAATPASDEDEKVKPARKWCKPKATAPARKCRAPARETPKHDSSKRPTSPEREDRPASYVSPVHFLDTGRKLRFVT</sequence>
<reference evidence="2 3" key="1">
    <citation type="journal article" date="2008" name="Nature">
        <title>The genome of Laccaria bicolor provides insights into mycorrhizal symbiosis.</title>
        <authorList>
            <person name="Martin F."/>
            <person name="Aerts A."/>
            <person name="Ahren D."/>
            <person name="Brun A."/>
            <person name="Danchin E.G.J."/>
            <person name="Duchaussoy F."/>
            <person name="Gibon J."/>
            <person name="Kohler A."/>
            <person name="Lindquist E."/>
            <person name="Pereda V."/>
            <person name="Salamov A."/>
            <person name="Shapiro H.J."/>
            <person name="Wuyts J."/>
            <person name="Blaudez D."/>
            <person name="Buee M."/>
            <person name="Brokstein P."/>
            <person name="Canbaeck B."/>
            <person name="Cohen D."/>
            <person name="Courty P.E."/>
            <person name="Coutinho P.M."/>
            <person name="Delaruelle C."/>
            <person name="Detter J.C."/>
            <person name="Deveau A."/>
            <person name="DiFazio S."/>
            <person name="Duplessis S."/>
            <person name="Fraissinet-Tachet L."/>
            <person name="Lucic E."/>
            <person name="Frey-Klett P."/>
            <person name="Fourrey C."/>
            <person name="Feussner I."/>
            <person name="Gay G."/>
            <person name="Grimwood J."/>
            <person name="Hoegger P.J."/>
            <person name="Jain P."/>
            <person name="Kilaru S."/>
            <person name="Labbe J."/>
            <person name="Lin Y.C."/>
            <person name="Legue V."/>
            <person name="Le Tacon F."/>
            <person name="Marmeisse R."/>
            <person name="Melayah D."/>
            <person name="Montanini B."/>
            <person name="Muratet M."/>
            <person name="Nehls U."/>
            <person name="Niculita-Hirzel H."/>
            <person name="Oudot-Le Secq M.P."/>
            <person name="Peter M."/>
            <person name="Quesneville H."/>
            <person name="Rajashekar B."/>
            <person name="Reich M."/>
            <person name="Rouhier N."/>
            <person name="Schmutz J."/>
            <person name="Yin T."/>
            <person name="Chalot M."/>
            <person name="Henrissat B."/>
            <person name="Kuees U."/>
            <person name="Lucas S."/>
            <person name="Van de Peer Y."/>
            <person name="Podila G.K."/>
            <person name="Polle A."/>
            <person name="Pukkila P.J."/>
            <person name="Richardson P.M."/>
            <person name="Rouze P."/>
            <person name="Sanders I.R."/>
            <person name="Stajich J.E."/>
            <person name="Tunlid A."/>
            <person name="Tuskan G."/>
            <person name="Grigoriev I.V."/>
        </authorList>
    </citation>
    <scope>NUCLEOTIDE SEQUENCE [LARGE SCALE GENOMIC DNA]</scope>
    <source>
        <strain evidence="3">S238N-H82 / ATCC MYA-4686</strain>
    </source>
</reference>
<dbReference type="Proteomes" id="UP000001194">
    <property type="component" value="Unassembled WGS sequence"/>
</dbReference>
<feature type="compositionally biased region" description="Basic residues" evidence="1">
    <location>
        <begin position="25"/>
        <end position="34"/>
    </location>
</feature>
<dbReference type="EMBL" id="DS547091">
    <property type="protein sequence ID" value="EDR15397.1"/>
    <property type="molecule type" value="Genomic_DNA"/>
</dbReference>
<organism evidence="3">
    <name type="scientific">Laccaria bicolor (strain S238N-H82 / ATCC MYA-4686)</name>
    <name type="common">Bicoloured deceiver</name>
    <name type="synonym">Laccaria laccata var. bicolor</name>
    <dbReference type="NCBI Taxonomy" id="486041"/>
    <lineage>
        <taxon>Eukaryota</taxon>
        <taxon>Fungi</taxon>
        <taxon>Dikarya</taxon>
        <taxon>Basidiomycota</taxon>
        <taxon>Agaricomycotina</taxon>
        <taxon>Agaricomycetes</taxon>
        <taxon>Agaricomycetidae</taxon>
        <taxon>Agaricales</taxon>
        <taxon>Agaricineae</taxon>
        <taxon>Hydnangiaceae</taxon>
        <taxon>Laccaria</taxon>
    </lineage>
</organism>
<accession>B0CP16</accession>
<evidence type="ECO:0000256" key="1">
    <source>
        <dbReference type="SAM" id="MobiDB-lite"/>
    </source>
</evidence>
<feature type="compositionally biased region" description="Basic and acidic residues" evidence="1">
    <location>
        <begin position="85"/>
        <end position="107"/>
    </location>
</feature>
<gene>
    <name evidence="2" type="ORF">LACBIDRAFT_321194</name>
</gene>
<evidence type="ECO:0000313" key="3">
    <source>
        <dbReference type="Proteomes" id="UP000001194"/>
    </source>
</evidence>
<dbReference type="KEGG" id="lbc:LACBIDRAFT_321194"/>